<keyword evidence="3 7" id="KW-0808">Transferase</keyword>
<feature type="transmembrane region" description="Helical" evidence="7">
    <location>
        <begin position="61"/>
        <end position="79"/>
    </location>
</feature>
<evidence type="ECO:0000256" key="2">
    <source>
        <dbReference type="ARBA" id="ARBA00022475"/>
    </source>
</evidence>
<evidence type="ECO:0000313" key="8">
    <source>
        <dbReference type="EMBL" id="KGN85245.1"/>
    </source>
</evidence>
<accession>A0A0A2F5C6</accession>
<keyword evidence="4 7" id="KW-0812">Transmembrane</keyword>
<keyword evidence="6 7" id="KW-0472">Membrane</keyword>
<comment type="pathway">
    <text evidence="7">Protein modification; lipoprotein biosynthesis (diacylglyceryl transfer).</text>
</comment>
<dbReference type="GO" id="GO:0008961">
    <property type="term" value="F:phosphatidylglycerol-prolipoprotein diacylglyceryl transferase activity"/>
    <property type="evidence" value="ECO:0007669"/>
    <property type="project" value="UniProtKB-UniRule"/>
</dbReference>
<evidence type="ECO:0000256" key="6">
    <source>
        <dbReference type="ARBA" id="ARBA00023136"/>
    </source>
</evidence>
<proteinExistence type="inferred from homology"/>
<feature type="transmembrane region" description="Helical" evidence="7">
    <location>
        <begin position="99"/>
        <end position="116"/>
    </location>
</feature>
<dbReference type="NCBIfam" id="TIGR00544">
    <property type="entry name" value="lgt"/>
    <property type="match status" value="1"/>
</dbReference>
<dbReference type="STRING" id="111105.HR09_07105"/>
<comment type="caution">
    <text evidence="8">The sequence shown here is derived from an EMBL/GenBank/DDBJ whole genome shotgun (WGS) entry which is preliminary data.</text>
</comment>
<evidence type="ECO:0000256" key="7">
    <source>
        <dbReference type="HAMAP-Rule" id="MF_01147"/>
    </source>
</evidence>
<feature type="transmembrane region" description="Helical" evidence="7">
    <location>
        <begin position="187"/>
        <end position="205"/>
    </location>
</feature>
<comment type="similarity">
    <text evidence="1 7">Belongs to the Lgt family.</text>
</comment>
<dbReference type="HAMAP" id="MF_01147">
    <property type="entry name" value="Lgt"/>
    <property type="match status" value="1"/>
</dbReference>
<dbReference type="eggNOG" id="COG0682">
    <property type="taxonomic scope" value="Bacteria"/>
</dbReference>
<organism evidence="8 9">
    <name type="scientific">Porphyromonas gulae</name>
    <dbReference type="NCBI Taxonomy" id="111105"/>
    <lineage>
        <taxon>Bacteria</taxon>
        <taxon>Pseudomonadati</taxon>
        <taxon>Bacteroidota</taxon>
        <taxon>Bacteroidia</taxon>
        <taxon>Bacteroidales</taxon>
        <taxon>Porphyromonadaceae</taxon>
        <taxon>Porphyromonas</taxon>
    </lineage>
</organism>
<dbReference type="Proteomes" id="UP000030130">
    <property type="component" value="Unassembled WGS sequence"/>
</dbReference>
<evidence type="ECO:0000313" key="9">
    <source>
        <dbReference type="Proteomes" id="UP000030130"/>
    </source>
</evidence>
<evidence type="ECO:0000256" key="1">
    <source>
        <dbReference type="ARBA" id="ARBA00007150"/>
    </source>
</evidence>
<dbReference type="PANTHER" id="PTHR30589:SF0">
    <property type="entry name" value="PHOSPHATIDYLGLYCEROL--PROLIPOPROTEIN DIACYLGLYCERYL TRANSFERASE"/>
    <property type="match status" value="1"/>
</dbReference>
<keyword evidence="2 7" id="KW-1003">Cell membrane</keyword>
<reference evidence="8 9" key="1">
    <citation type="submission" date="2014-08" db="EMBL/GenBank/DDBJ databases">
        <title>Porphyromonas gulae strain:COT-052_OH1451 Genome sequencing.</title>
        <authorList>
            <person name="Wallis C."/>
            <person name="Deusch O."/>
            <person name="O'Flynn C."/>
            <person name="Davis I."/>
            <person name="Jospin G."/>
            <person name="Darling A.E."/>
            <person name="Coil D.A."/>
            <person name="Alexiev A."/>
            <person name="Horsfall A."/>
            <person name="Kirkwood N."/>
            <person name="Harris S."/>
            <person name="Eisen J.A."/>
        </authorList>
    </citation>
    <scope>NUCLEOTIDE SEQUENCE [LARGE SCALE GENOMIC DNA]</scope>
    <source>
        <strain evidence="9">COT-052 OH1451</strain>
    </source>
</reference>
<sequence length="283" mass="32422">MTLPAFITWDFDPVLFTLFGHPVVWYGLLFALGLIILGPWIEKKMWEHEKLDPKWFESLAVYVFVGTIVGARLGHVLFYDPAYYLANPAKIFVTWEGGLASHGGTIGIIIACWLYSRRVTRKSILWVLDRLAVPTGIVASMIRLGNLTNSEIFGRPTTLPWGFRFIRSEEYRRLVPNMDMGCHPTQIYEALCYLAVFALCMWLYWKRDAARRYSGLIVGVFLTGIFLSRLIIERIKIVQEPWELKLIESVGLNMGQLLSIPFVLAGIWLIIHAVKNPIMQKLS</sequence>
<dbReference type="GO" id="GO:0005886">
    <property type="term" value="C:plasma membrane"/>
    <property type="evidence" value="ECO:0007669"/>
    <property type="project" value="UniProtKB-SubCell"/>
</dbReference>
<keyword evidence="8" id="KW-0449">Lipoprotein</keyword>
<keyword evidence="5 7" id="KW-1133">Transmembrane helix</keyword>
<protein>
    <recommendedName>
        <fullName evidence="7">Phosphatidylglycerol--prolipoprotein diacylglyceryl transferase</fullName>
        <ecNumber evidence="7">2.5.1.145</ecNumber>
    </recommendedName>
</protein>
<dbReference type="EC" id="2.5.1.145" evidence="7"/>
<name>A0A0A2F5C6_9PORP</name>
<dbReference type="GO" id="GO:0042158">
    <property type="term" value="P:lipoprotein biosynthetic process"/>
    <property type="evidence" value="ECO:0007669"/>
    <property type="project" value="UniProtKB-UniRule"/>
</dbReference>
<feature type="transmembrane region" description="Helical" evidence="7">
    <location>
        <begin position="252"/>
        <end position="274"/>
    </location>
</feature>
<dbReference type="RefSeq" id="WP_039421255.1">
    <property type="nucleotide sequence ID" value="NZ_CALUCC010000082.1"/>
</dbReference>
<feature type="transmembrane region" description="Helical" evidence="7">
    <location>
        <begin position="123"/>
        <end position="142"/>
    </location>
</feature>
<feature type="binding site" evidence="7">
    <location>
        <position position="143"/>
    </location>
    <ligand>
        <name>a 1,2-diacyl-sn-glycero-3-phospho-(1'-sn-glycerol)</name>
        <dbReference type="ChEBI" id="CHEBI:64716"/>
    </ligand>
</feature>
<dbReference type="InterPro" id="IPR001640">
    <property type="entry name" value="Lgt"/>
</dbReference>
<dbReference type="EMBL" id="JRAI01000059">
    <property type="protein sequence ID" value="KGN85245.1"/>
    <property type="molecule type" value="Genomic_DNA"/>
</dbReference>
<dbReference type="PANTHER" id="PTHR30589">
    <property type="entry name" value="PROLIPOPROTEIN DIACYLGLYCERYL TRANSFERASE"/>
    <property type="match status" value="1"/>
</dbReference>
<evidence type="ECO:0000256" key="5">
    <source>
        <dbReference type="ARBA" id="ARBA00022989"/>
    </source>
</evidence>
<feature type="transmembrane region" description="Helical" evidence="7">
    <location>
        <begin position="23"/>
        <end position="41"/>
    </location>
</feature>
<dbReference type="OrthoDB" id="871140at2"/>
<comment type="function">
    <text evidence="7">Catalyzes the transfer of the diacylglyceryl group from phosphatidylglycerol to the sulfhydryl group of the N-terminal cysteine of a prolipoprotein, the first step in the formation of mature lipoproteins.</text>
</comment>
<dbReference type="Pfam" id="PF01790">
    <property type="entry name" value="LGT"/>
    <property type="match status" value="1"/>
</dbReference>
<feature type="transmembrane region" description="Helical" evidence="7">
    <location>
        <begin position="212"/>
        <end position="232"/>
    </location>
</feature>
<dbReference type="UniPathway" id="UPA00664"/>
<evidence type="ECO:0000256" key="4">
    <source>
        <dbReference type="ARBA" id="ARBA00022692"/>
    </source>
</evidence>
<comment type="catalytic activity">
    <reaction evidence="7">
        <text>L-cysteinyl-[prolipoprotein] + a 1,2-diacyl-sn-glycero-3-phospho-(1'-sn-glycerol) = an S-1,2-diacyl-sn-glyceryl-L-cysteinyl-[prolipoprotein] + sn-glycerol 1-phosphate + H(+)</text>
        <dbReference type="Rhea" id="RHEA:56712"/>
        <dbReference type="Rhea" id="RHEA-COMP:14679"/>
        <dbReference type="Rhea" id="RHEA-COMP:14680"/>
        <dbReference type="ChEBI" id="CHEBI:15378"/>
        <dbReference type="ChEBI" id="CHEBI:29950"/>
        <dbReference type="ChEBI" id="CHEBI:57685"/>
        <dbReference type="ChEBI" id="CHEBI:64716"/>
        <dbReference type="ChEBI" id="CHEBI:140658"/>
        <dbReference type="EC" id="2.5.1.145"/>
    </reaction>
</comment>
<evidence type="ECO:0000256" key="3">
    <source>
        <dbReference type="ARBA" id="ARBA00022679"/>
    </source>
</evidence>
<gene>
    <name evidence="7" type="primary">lgt</name>
    <name evidence="8" type="ORF">HR08_06600</name>
</gene>
<dbReference type="AlphaFoldDB" id="A0A0A2F5C6"/>
<comment type="subcellular location">
    <subcellularLocation>
        <location evidence="7">Cell membrane</location>
        <topology evidence="7">Multi-pass membrane protein</topology>
    </subcellularLocation>
</comment>